<sequence>MSRRIEIPSANLRNIDQFDEEPGDDIVADIKRHIKETSNPCSWWGHSHTPPPVDAVVVYLDEFDVPAPKSVKAIAACPCCSPNHAKYKSRGKIAWFPNEKVIRLLGPICFKAINAQRHEEAWIDLQRRKKVRQEIEIIRDFWQHIPTMIKAIEHVLPIASDLDRFMFDLNRVFDEAPSERMPRHVMDGVLKVSVIFNAPFIKPDGSISTRQQERFEQFGRLDGYSMLDRSGKPTAEKLTKMLIGLDSIAKKLEATSNVADLDEHERHRISIKLPECKETLLSIVKELASRQRFLVSNDIQLLDRWGRHHGAPVSLGITRERSDVSVTLKPRRGAEIHKVVVIGRNATGNLPDLVLAT</sequence>
<accession>A0A6L3Z9E4</accession>
<gene>
    <name evidence="1" type="ORF">F9L04_06885</name>
</gene>
<dbReference type="Proteomes" id="UP000481876">
    <property type="component" value="Unassembled WGS sequence"/>
</dbReference>
<protein>
    <submittedName>
        <fullName evidence="1">Uncharacterized protein</fullName>
    </submittedName>
</protein>
<organism evidence="1 2">
    <name type="scientific">Brucella anthropi</name>
    <name type="common">Ochrobactrum anthropi</name>
    <dbReference type="NCBI Taxonomy" id="529"/>
    <lineage>
        <taxon>Bacteria</taxon>
        <taxon>Pseudomonadati</taxon>
        <taxon>Pseudomonadota</taxon>
        <taxon>Alphaproteobacteria</taxon>
        <taxon>Hyphomicrobiales</taxon>
        <taxon>Brucellaceae</taxon>
        <taxon>Brucella/Ochrobactrum group</taxon>
        <taxon>Brucella</taxon>
    </lineage>
</organism>
<proteinExistence type="predicted"/>
<dbReference type="AlphaFoldDB" id="A0A6L3Z9E4"/>
<evidence type="ECO:0000313" key="1">
    <source>
        <dbReference type="EMBL" id="KAB2772441.1"/>
    </source>
</evidence>
<dbReference type="EMBL" id="WBWS01000005">
    <property type="protein sequence ID" value="KAB2772441.1"/>
    <property type="molecule type" value="Genomic_DNA"/>
</dbReference>
<dbReference type="RefSeq" id="WP_151663294.1">
    <property type="nucleotide sequence ID" value="NZ_CP103346.1"/>
</dbReference>
<name>A0A6L3Z9E4_BRUAN</name>
<evidence type="ECO:0000313" key="2">
    <source>
        <dbReference type="Proteomes" id="UP000481876"/>
    </source>
</evidence>
<reference evidence="1 2" key="1">
    <citation type="submission" date="2019-09" db="EMBL/GenBank/DDBJ databases">
        <title>Taxonomic organization of the family Brucellaceae based on a phylogenomic approach.</title>
        <authorList>
            <person name="Leclercq S."/>
            <person name="Cloeckaert A."/>
            <person name="Zygmunt M.S."/>
        </authorList>
    </citation>
    <scope>NUCLEOTIDE SEQUENCE [LARGE SCALE GENOMIC DNA]</scope>
    <source>
        <strain evidence="1 2">LMG 3313</strain>
    </source>
</reference>
<comment type="caution">
    <text evidence="1">The sequence shown here is derived from an EMBL/GenBank/DDBJ whole genome shotgun (WGS) entry which is preliminary data.</text>
</comment>